<accession>A0ABW2R6W3</accession>
<dbReference type="Pfam" id="PF00005">
    <property type="entry name" value="ABC_tran"/>
    <property type="match status" value="1"/>
</dbReference>
<keyword evidence="4" id="KW-0592">Phosphate transport</keyword>
<dbReference type="InterPro" id="IPR003593">
    <property type="entry name" value="AAA+_ATPase"/>
</dbReference>
<gene>
    <name evidence="8" type="ORF">ACFQNJ_02305</name>
</gene>
<dbReference type="Proteomes" id="UP001596495">
    <property type="component" value="Unassembled WGS sequence"/>
</dbReference>
<evidence type="ECO:0000313" key="8">
    <source>
        <dbReference type="EMBL" id="MFC7433339.1"/>
    </source>
</evidence>
<keyword evidence="6 8" id="KW-0067">ATP-binding</keyword>
<evidence type="ECO:0000256" key="2">
    <source>
        <dbReference type="ARBA" id="ARBA00022448"/>
    </source>
</evidence>
<comment type="caution">
    <text evidence="8">The sequence shown here is derived from an EMBL/GenBank/DDBJ whole genome shotgun (WGS) entry which is preliminary data.</text>
</comment>
<evidence type="ECO:0000256" key="6">
    <source>
        <dbReference type="ARBA" id="ARBA00022840"/>
    </source>
</evidence>
<evidence type="ECO:0000313" key="9">
    <source>
        <dbReference type="Proteomes" id="UP001596495"/>
    </source>
</evidence>
<dbReference type="InterPro" id="IPR003439">
    <property type="entry name" value="ABC_transporter-like_ATP-bd"/>
</dbReference>
<dbReference type="EMBL" id="JBHTBX010000001">
    <property type="protein sequence ID" value="MFC7433339.1"/>
    <property type="molecule type" value="Genomic_DNA"/>
</dbReference>
<keyword evidence="3" id="KW-1003">Cell membrane</keyword>
<keyword evidence="3" id="KW-0472">Membrane</keyword>
<proteinExistence type="inferred from homology"/>
<name>A0ABW2R6W3_9BURK</name>
<comment type="similarity">
    <text evidence="1">Belongs to the ABC transporter superfamily.</text>
</comment>
<dbReference type="InterPro" id="IPR027417">
    <property type="entry name" value="P-loop_NTPase"/>
</dbReference>
<dbReference type="InterPro" id="IPR017871">
    <property type="entry name" value="ABC_transporter-like_CS"/>
</dbReference>
<dbReference type="Gene3D" id="3.40.50.300">
    <property type="entry name" value="P-loop containing nucleotide triphosphate hydrolases"/>
    <property type="match status" value="1"/>
</dbReference>
<evidence type="ECO:0000256" key="1">
    <source>
        <dbReference type="ARBA" id="ARBA00005417"/>
    </source>
</evidence>
<dbReference type="GO" id="GO:0005524">
    <property type="term" value="F:ATP binding"/>
    <property type="evidence" value="ECO:0007669"/>
    <property type="project" value="UniProtKB-KW"/>
</dbReference>
<dbReference type="InterPro" id="IPR050166">
    <property type="entry name" value="ABC_transporter_ATP-bind"/>
</dbReference>
<dbReference type="SUPFAM" id="SSF52540">
    <property type="entry name" value="P-loop containing nucleoside triphosphate hydrolases"/>
    <property type="match status" value="1"/>
</dbReference>
<keyword evidence="5" id="KW-0547">Nucleotide-binding</keyword>
<evidence type="ECO:0000259" key="7">
    <source>
        <dbReference type="PROSITE" id="PS50893"/>
    </source>
</evidence>
<organism evidence="8 9">
    <name type="scientific">Hydrogenophaga bisanensis</name>
    <dbReference type="NCBI Taxonomy" id="439611"/>
    <lineage>
        <taxon>Bacteria</taxon>
        <taxon>Pseudomonadati</taxon>
        <taxon>Pseudomonadota</taxon>
        <taxon>Betaproteobacteria</taxon>
        <taxon>Burkholderiales</taxon>
        <taxon>Comamonadaceae</taxon>
        <taxon>Hydrogenophaga</taxon>
    </lineage>
</organism>
<feature type="domain" description="ABC transporter" evidence="7">
    <location>
        <begin position="11"/>
        <end position="240"/>
    </location>
</feature>
<dbReference type="PROSITE" id="PS50893">
    <property type="entry name" value="ABC_TRANSPORTER_2"/>
    <property type="match status" value="1"/>
</dbReference>
<dbReference type="SMART" id="SM00382">
    <property type="entry name" value="AAA"/>
    <property type="match status" value="1"/>
</dbReference>
<evidence type="ECO:0000256" key="4">
    <source>
        <dbReference type="ARBA" id="ARBA00022592"/>
    </source>
</evidence>
<dbReference type="CDD" id="cd03260">
    <property type="entry name" value="ABC_PstB_phosphate_transporter"/>
    <property type="match status" value="1"/>
</dbReference>
<dbReference type="PANTHER" id="PTHR42788">
    <property type="entry name" value="TAURINE IMPORT ATP-BINDING PROTEIN-RELATED"/>
    <property type="match status" value="1"/>
</dbReference>
<dbReference type="PROSITE" id="PS00211">
    <property type="entry name" value="ABC_TRANSPORTER_1"/>
    <property type="match status" value="1"/>
</dbReference>
<reference evidence="9" key="1">
    <citation type="journal article" date="2019" name="Int. J. Syst. Evol. Microbiol.">
        <title>The Global Catalogue of Microorganisms (GCM) 10K type strain sequencing project: providing services to taxonomists for standard genome sequencing and annotation.</title>
        <authorList>
            <consortium name="The Broad Institute Genomics Platform"/>
            <consortium name="The Broad Institute Genome Sequencing Center for Infectious Disease"/>
            <person name="Wu L."/>
            <person name="Ma J."/>
        </authorList>
    </citation>
    <scope>NUCLEOTIDE SEQUENCE [LARGE SCALE GENOMIC DNA]</scope>
    <source>
        <strain evidence="9">CCUG 54518</strain>
    </source>
</reference>
<dbReference type="PANTHER" id="PTHR42788:SF13">
    <property type="entry name" value="ALIPHATIC SULFONATES IMPORT ATP-BINDING PROTEIN SSUB"/>
    <property type="match status" value="1"/>
</dbReference>
<dbReference type="InterPro" id="IPR005670">
    <property type="entry name" value="PstB-like"/>
</dbReference>
<keyword evidence="2" id="KW-0813">Transport</keyword>
<evidence type="ECO:0000256" key="3">
    <source>
        <dbReference type="ARBA" id="ARBA00022475"/>
    </source>
</evidence>
<protein>
    <submittedName>
        <fullName evidence="8">Phosphate ABC transporter ATP-binding protein</fullName>
    </submittedName>
</protein>
<sequence>MMRDPVTDTVLSLEAVHVSLGPAAQVEALRDVHLQIAAGERVALVGPNGCGKSTLLRTLHGLLPITSGQRRVLQRSRIAMLFQRPHLFRMSVLRNLQLGLWLSGMAWSQTRARAMEALRRVELAELADRNGRALSGGQQQRVALARAWALSPDVWLLDEPTASLDPHAKRDVEAIIEAFGREDRGVGRLPATLVFASHNLGQVKRLASRVVYLEQGRVLADLPVHDFFNQDLLETLSPQASAFVKGETA</sequence>
<keyword evidence="9" id="KW-1185">Reference proteome</keyword>
<evidence type="ECO:0000256" key="5">
    <source>
        <dbReference type="ARBA" id="ARBA00022741"/>
    </source>
</evidence>
<dbReference type="RefSeq" id="WP_382253504.1">
    <property type="nucleotide sequence ID" value="NZ_JBHTBX010000001.1"/>
</dbReference>